<protein>
    <submittedName>
        <fullName evidence="2">Uncharacterized protein</fullName>
    </submittedName>
</protein>
<keyword evidence="1" id="KW-0156">Chromatin regulator</keyword>
<name>A0ABC8S499_9AQUA</name>
<comment type="caution">
    <text evidence="2">The sequence shown here is derived from an EMBL/GenBank/DDBJ whole genome shotgun (WGS) entry which is preliminary data.</text>
</comment>
<reference evidence="2 3" key="1">
    <citation type="submission" date="2024-02" db="EMBL/GenBank/DDBJ databases">
        <authorList>
            <person name="Vignale AGUSTIN F."/>
            <person name="Sosa J E."/>
            <person name="Modenutti C."/>
        </authorList>
    </citation>
    <scope>NUCLEOTIDE SEQUENCE [LARGE SCALE GENOMIC DNA]</scope>
</reference>
<dbReference type="Proteomes" id="UP001642360">
    <property type="component" value="Unassembled WGS sequence"/>
</dbReference>
<dbReference type="InterPro" id="IPR037138">
    <property type="entry name" value="His_deacetylse_dom_sf"/>
</dbReference>
<dbReference type="EMBL" id="CAUOFW020001844">
    <property type="protein sequence ID" value="CAK9149172.1"/>
    <property type="molecule type" value="Genomic_DNA"/>
</dbReference>
<sequence>MKVTPTGFARMTQMLNVLSGGKLLVILEGGKKFSWVLKSESTETVVDEERSNRITFTKKAYHTSSVPRAFCCPKGSSTP</sequence>
<proteinExistence type="predicted"/>
<evidence type="ECO:0000313" key="2">
    <source>
        <dbReference type="EMBL" id="CAK9149172.1"/>
    </source>
</evidence>
<accession>A0ABC8S499</accession>
<organism evidence="2 3">
    <name type="scientific">Ilex paraguariensis</name>
    <name type="common">yerba mate</name>
    <dbReference type="NCBI Taxonomy" id="185542"/>
    <lineage>
        <taxon>Eukaryota</taxon>
        <taxon>Viridiplantae</taxon>
        <taxon>Streptophyta</taxon>
        <taxon>Embryophyta</taxon>
        <taxon>Tracheophyta</taxon>
        <taxon>Spermatophyta</taxon>
        <taxon>Magnoliopsida</taxon>
        <taxon>eudicotyledons</taxon>
        <taxon>Gunneridae</taxon>
        <taxon>Pentapetalae</taxon>
        <taxon>asterids</taxon>
        <taxon>campanulids</taxon>
        <taxon>Aquifoliales</taxon>
        <taxon>Aquifoliaceae</taxon>
        <taxon>Ilex</taxon>
    </lineage>
</organism>
<dbReference type="Gene3D" id="3.40.800.20">
    <property type="entry name" value="Histone deacetylase domain"/>
    <property type="match status" value="1"/>
</dbReference>
<dbReference type="GO" id="GO:0006325">
    <property type="term" value="P:chromatin organization"/>
    <property type="evidence" value="ECO:0007669"/>
    <property type="project" value="UniProtKB-KW"/>
</dbReference>
<dbReference type="AlphaFoldDB" id="A0ABC8S499"/>
<gene>
    <name evidence="2" type="ORF">ILEXP_LOCUS17205</name>
</gene>
<evidence type="ECO:0000313" key="3">
    <source>
        <dbReference type="Proteomes" id="UP001642360"/>
    </source>
</evidence>
<evidence type="ECO:0000256" key="1">
    <source>
        <dbReference type="ARBA" id="ARBA00022853"/>
    </source>
</evidence>
<keyword evidence="3" id="KW-1185">Reference proteome</keyword>